<evidence type="ECO:0000313" key="5">
    <source>
        <dbReference type="EMBL" id="RAK54920.1"/>
    </source>
</evidence>
<keyword evidence="6" id="KW-1185">Reference proteome</keyword>
<keyword evidence="1" id="KW-0805">Transcription regulation</keyword>
<dbReference type="CDD" id="cd00093">
    <property type="entry name" value="HTH_XRE"/>
    <property type="match status" value="1"/>
</dbReference>
<evidence type="ECO:0000256" key="1">
    <source>
        <dbReference type="ARBA" id="ARBA00023015"/>
    </source>
</evidence>
<accession>A0A328AJF3</accession>
<feature type="domain" description="HTH cro/C1-type" evidence="4">
    <location>
        <begin position="11"/>
        <end position="65"/>
    </location>
</feature>
<comment type="caution">
    <text evidence="5">The sequence shown here is derived from an EMBL/GenBank/DDBJ whole genome shotgun (WGS) entry which is preliminary data.</text>
</comment>
<evidence type="ECO:0000259" key="4">
    <source>
        <dbReference type="PROSITE" id="PS50943"/>
    </source>
</evidence>
<dbReference type="PANTHER" id="PTHR46797">
    <property type="entry name" value="HTH-TYPE TRANSCRIPTIONAL REGULATOR"/>
    <property type="match status" value="1"/>
</dbReference>
<keyword evidence="2" id="KW-0238">DNA-binding</keyword>
<dbReference type="InterPro" id="IPR050807">
    <property type="entry name" value="TransReg_Diox_bact_type"/>
</dbReference>
<dbReference type="Gene3D" id="1.10.260.40">
    <property type="entry name" value="lambda repressor-like DNA-binding domains"/>
    <property type="match status" value="1"/>
</dbReference>
<reference evidence="6" key="1">
    <citation type="submission" date="2018-05" db="EMBL/GenBank/DDBJ databases">
        <authorList>
            <person name="Li X."/>
        </authorList>
    </citation>
    <scope>NUCLEOTIDE SEQUENCE [LARGE SCALE GENOMIC DNA]</scope>
    <source>
        <strain evidence="6">LX32</strain>
    </source>
</reference>
<dbReference type="Proteomes" id="UP000249254">
    <property type="component" value="Unassembled WGS sequence"/>
</dbReference>
<dbReference type="InterPro" id="IPR010982">
    <property type="entry name" value="Lambda_DNA-bd_dom_sf"/>
</dbReference>
<dbReference type="SMART" id="SM00530">
    <property type="entry name" value="HTH_XRE"/>
    <property type="match status" value="1"/>
</dbReference>
<organism evidence="5 6">
    <name type="scientific">Phenylobacterium soli</name>
    <dbReference type="NCBI Taxonomy" id="2170551"/>
    <lineage>
        <taxon>Bacteria</taxon>
        <taxon>Pseudomonadati</taxon>
        <taxon>Pseudomonadota</taxon>
        <taxon>Alphaproteobacteria</taxon>
        <taxon>Caulobacterales</taxon>
        <taxon>Caulobacteraceae</taxon>
        <taxon>Phenylobacterium</taxon>
    </lineage>
</organism>
<proteinExistence type="predicted"/>
<protein>
    <submittedName>
        <fullName evidence="5">XRE family transcriptional regulator</fullName>
    </submittedName>
</protein>
<dbReference type="InterPro" id="IPR001387">
    <property type="entry name" value="Cro/C1-type_HTH"/>
</dbReference>
<dbReference type="GO" id="GO:0003700">
    <property type="term" value="F:DNA-binding transcription factor activity"/>
    <property type="evidence" value="ECO:0007669"/>
    <property type="project" value="TreeGrafter"/>
</dbReference>
<name>A0A328AJF3_9CAUL</name>
<dbReference type="PROSITE" id="PS50943">
    <property type="entry name" value="HTH_CROC1"/>
    <property type="match status" value="1"/>
</dbReference>
<dbReference type="GO" id="GO:0005829">
    <property type="term" value="C:cytosol"/>
    <property type="evidence" value="ECO:0007669"/>
    <property type="project" value="TreeGrafter"/>
</dbReference>
<evidence type="ECO:0000256" key="3">
    <source>
        <dbReference type="ARBA" id="ARBA00023163"/>
    </source>
</evidence>
<dbReference type="GO" id="GO:0003677">
    <property type="term" value="F:DNA binding"/>
    <property type="evidence" value="ECO:0007669"/>
    <property type="project" value="UniProtKB-KW"/>
</dbReference>
<dbReference type="EMBL" id="QFYQ01000001">
    <property type="protein sequence ID" value="RAK54920.1"/>
    <property type="molecule type" value="Genomic_DNA"/>
</dbReference>
<evidence type="ECO:0000313" key="6">
    <source>
        <dbReference type="Proteomes" id="UP000249254"/>
    </source>
</evidence>
<dbReference type="AlphaFoldDB" id="A0A328AJF3"/>
<evidence type="ECO:0000256" key="2">
    <source>
        <dbReference type="ARBA" id="ARBA00023125"/>
    </source>
</evidence>
<dbReference type="PANTHER" id="PTHR46797:SF23">
    <property type="entry name" value="HTH-TYPE TRANSCRIPTIONAL REGULATOR SUTR"/>
    <property type="match status" value="1"/>
</dbReference>
<dbReference type="OrthoDB" id="2986852at2"/>
<keyword evidence="3" id="KW-0804">Transcription</keyword>
<gene>
    <name evidence="5" type="ORF">DJ017_10460</name>
</gene>
<dbReference type="RefSeq" id="WP_111528670.1">
    <property type="nucleotide sequence ID" value="NZ_JBHRSG010000004.1"/>
</dbReference>
<dbReference type="Pfam" id="PF01381">
    <property type="entry name" value="HTH_3"/>
    <property type="match status" value="1"/>
</dbReference>
<dbReference type="SUPFAM" id="SSF47413">
    <property type="entry name" value="lambda repressor-like DNA-binding domains"/>
    <property type="match status" value="1"/>
</dbReference>
<sequence>MSLRAILARNLRQLRQAKGWSQEEIAARADITANYVSSLEREEYAASLDVLEALAAALGVEPIELLQK</sequence>